<evidence type="ECO:0000313" key="3">
    <source>
        <dbReference type="Proteomes" id="UP000886653"/>
    </source>
</evidence>
<comment type="caution">
    <text evidence="2">The sequence shown here is derived from an EMBL/GenBank/DDBJ whole genome shotgun (WGS) entry which is preliminary data.</text>
</comment>
<feature type="transmembrane region" description="Helical" evidence="1">
    <location>
        <begin position="166"/>
        <end position="187"/>
    </location>
</feature>
<feature type="transmembrane region" description="Helical" evidence="1">
    <location>
        <begin position="131"/>
        <end position="154"/>
    </location>
</feature>
<protein>
    <submittedName>
        <fullName evidence="2">Uncharacterized protein</fullName>
    </submittedName>
</protein>
<dbReference type="EMBL" id="MU167226">
    <property type="protein sequence ID" value="KAG0149554.1"/>
    <property type="molecule type" value="Genomic_DNA"/>
</dbReference>
<keyword evidence="1" id="KW-0472">Membrane</keyword>
<dbReference type="Proteomes" id="UP000886653">
    <property type="component" value="Unassembled WGS sequence"/>
</dbReference>
<dbReference type="OrthoDB" id="2500057at2759"/>
<feature type="transmembrane region" description="Helical" evidence="1">
    <location>
        <begin position="252"/>
        <end position="269"/>
    </location>
</feature>
<gene>
    <name evidence="2" type="ORF">CROQUDRAFT_669088</name>
</gene>
<accession>A0A9P6NSR3</accession>
<keyword evidence="1" id="KW-0812">Transmembrane</keyword>
<name>A0A9P6NSR3_9BASI</name>
<reference evidence="2" key="1">
    <citation type="submission" date="2013-11" db="EMBL/GenBank/DDBJ databases">
        <title>Genome sequence of the fusiform rust pathogen reveals effectors for host alternation and coevolution with pine.</title>
        <authorList>
            <consortium name="DOE Joint Genome Institute"/>
            <person name="Smith K."/>
            <person name="Pendleton A."/>
            <person name="Kubisiak T."/>
            <person name="Anderson C."/>
            <person name="Salamov A."/>
            <person name="Aerts A."/>
            <person name="Riley R."/>
            <person name="Clum A."/>
            <person name="Lindquist E."/>
            <person name="Ence D."/>
            <person name="Campbell M."/>
            <person name="Kronenberg Z."/>
            <person name="Feau N."/>
            <person name="Dhillon B."/>
            <person name="Hamelin R."/>
            <person name="Burleigh J."/>
            <person name="Smith J."/>
            <person name="Yandell M."/>
            <person name="Nelson C."/>
            <person name="Grigoriev I."/>
            <person name="Davis J."/>
        </authorList>
    </citation>
    <scope>NUCLEOTIDE SEQUENCE</scope>
    <source>
        <strain evidence="2">G11</strain>
    </source>
</reference>
<proteinExistence type="predicted"/>
<organism evidence="2 3">
    <name type="scientific">Cronartium quercuum f. sp. fusiforme G11</name>
    <dbReference type="NCBI Taxonomy" id="708437"/>
    <lineage>
        <taxon>Eukaryota</taxon>
        <taxon>Fungi</taxon>
        <taxon>Dikarya</taxon>
        <taxon>Basidiomycota</taxon>
        <taxon>Pucciniomycotina</taxon>
        <taxon>Pucciniomycetes</taxon>
        <taxon>Pucciniales</taxon>
        <taxon>Coleosporiaceae</taxon>
        <taxon>Cronartium</taxon>
    </lineage>
</organism>
<keyword evidence="3" id="KW-1185">Reference proteome</keyword>
<dbReference type="AlphaFoldDB" id="A0A9P6NSR3"/>
<feature type="transmembrane region" description="Helical" evidence="1">
    <location>
        <begin position="46"/>
        <end position="67"/>
    </location>
</feature>
<feature type="transmembrane region" description="Helical" evidence="1">
    <location>
        <begin position="88"/>
        <end position="111"/>
    </location>
</feature>
<evidence type="ECO:0000313" key="2">
    <source>
        <dbReference type="EMBL" id="KAG0149554.1"/>
    </source>
</evidence>
<keyword evidence="1" id="KW-1133">Transmembrane helix</keyword>
<sequence>MSTNDLRERVISFVKNIPSEANPYLVTAKFLSDQLQSPPLPTWSRWVARLTLLGFIIMFFQACYLLYVRINTKHFRFFTWNSLGLLQLDVSGVGAMSYIAYSTVAIIDLAFKETIRRGQHDQTGELFLNGVKYIIILEWLWVFLWVRACQLAALTKGTLTRASRCIINISLVLMSLWPIPPIFWAYVKLNSEYIHIKDTIKPIMAELSLAAPSYTTKTYNQAHIWIILMPALRVVPHIQLACHYARIGLESYLVFLSLVCSVNLTSILFD</sequence>
<evidence type="ECO:0000256" key="1">
    <source>
        <dbReference type="SAM" id="Phobius"/>
    </source>
</evidence>